<evidence type="ECO:0000313" key="3">
    <source>
        <dbReference type="EMBL" id="WQH16359.1"/>
    </source>
</evidence>
<dbReference type="RefSeq" id="WP_322521356.1">
    <property type="nucleotide sequence ID" value="NZ_CP140153.1"/>
</dbReference>
<accession>A0ABZ0YXR2</accession>
<feature type="domain" description="SGNH hydrolase-type esterase" evidence="2">
    <location>
        <begin position="49"/>
        <end position="211"/>
    </location>
</feature>
<feature type="signal peptide" evidence="1">
    <location>
        <begin position="1"/>
        <end position="22"/>
    </location>
</feature>
<gene>
    <name evidence="3" type="ORF">SR882_00245</name>
</gene>
<evidence type="ECO:0000256" key="1">
    <source>
        <dbReference type="SAM" id="SignalP"/>
    </source>
</evidence>
<keyword evidence="1" id="KW-0732">Signal</keyword>
<evidence type="ECO:0000313" key="4">
    <source>
        <dbReference type="Proteomes" id="UP001327459"/>
    </source>
</evidence>
<dbReference type="InterPro" id="IPR036514">
    <property type="entry name" value="SGNH_hydro_sf"/>
</dbReference>
<evidence type="ECO:0000259" key="2">
    <source>
        <dbReference type="Pfam" id="PF13472"/>
    </source>
</evidence>
<dbReference type="Proteomes" id="UP001327459">
    <property type="component" value="Chromosome"/>
</dbReference>
<sequence>MLGRRWPAGIAGLLLLCFGVGASIGDDTPPAPTQAPTEAPTQVPTQVLVFGDSLSAAYKLPASDGWVALLRERLDACAPGRFAVTNASASGETTSGGLTRLPEVLQTGDYDWVLLELGANDGLRGLPLGVIETNLQKLIDRAEAHGAQVVLLGIMLPSNYGPAYADPFAAMYARLADKNDLPGLPFLLEGAASERDLMFDDGIHPNAEGQERVLENVWEVVGPLWELEGNGSDD</sequence>
<keyword evidence="4" id="KW-1185">Reference proteome</keyword>
<dbReference type="InterPro" id="IPR051532">
    <property type="entry name" value="Ester_Hydrolysis_Enzymes"/>
</dbReference>
<dbReference type="SUPFAM" id="SSF52266">
    <property type="entry name" value="SGNH hydrolase"/>
    <property type="match status" value="1"/>
</dbReference>
<dbReference type="InterPro" id="IPR013830">
    <property type="entry name" value="SGNH_hydro"/>
</dbReference>
<dbReference type="PANTHER" id="PTHR30383:SF24">
    <property type="entry name" value="THIOESTERASE 1_PROTEASE 1_LYSOPHOSPHOLIPASE L1"/>
    <property type="match status" value="1"/>
</dbReference>
<dbReference type="EMBL" id="CP140153">
    <property type="protein sequence ID" value="WQH16359.1"/>
    <property type="molecule type" value="Genomic_DNA"/>
</dbReference>
<dbReference type="Pfam" id="PF13472">
    <property type="entry name" value="Lipase_GDSL_2"/>
    <property type="match status" value="1"/>
</dbReference>
<reference evidence="3 4" key="1">
    <citation type="submission" date="2023-11" db="EMBL/GenBank/DDBJ databases">
        <title>MicrobeMod: A computational toolkit for identifying prokaryotic methylation and restriction-modification with nanopore sequencing.</title>
        <authorList>
            <person name="Crits-Christoph A."/>
            <person name="Kang S.C."/>
            <person name="Lee H."/>
            <person name="Ostrov N."/>
        </authorList>
    </citation>
    <scope>NUCLEOTIDE SEQUENCE [LARGE SCALE GENOMIC DNA]</scope>
    <source>
        <strain evidence="3 4">ATCC 49870</strain>
    </source>
</reference>
<dbReference type="PANTHER" id="PTHR30383">
    <property type="entry name" value="THIOESTERASE 1/PROTEASE 1/LYSOPHOSPHOLIPASE L1"/>
    <property type="match status" value="1"/>
</dbReference>
<protein>
    <submittedName>
        <fullName evidence="3">Arylesterase</fullName>
    </submittedName>
</protein>
<dbReference type="Gene3D" id="3.40.50.1110">
    <property type="entry name" value="SGNH hydrolase"/>
    <property type="match status" value="1"/>
</dbReference>
<proteinExistence type="predicted"/>
<feature type="chain" id="PRO_5046488475" evidence="1">
    <location>
        <begin position="23"/>
        <end position="234"/>
    </location>
</feature>
<dbReference type="CDD" id="cd01822">
    <property type="entry name" value="Lysophospholipase_L1_like"/>
    <property type="match status" value="1"/>
</dbReference>
<organism evidence="3 4">
    <name type="scientific">Guyparkeria halophila</name>
    <dbReference type="NCBI Taxonomy" id="47960"/>
    <lineage>
        <taxon>Bacteria</taxon>
        <taxon>Pseudomonadati</taxon>
        <taxon>Pseudomonadota</taxon>
        <taxon>Gammaproteobacteria</taxon>
        <taxon>Chromatiales</taxon>
        <taxon>Thioalkalibacteraceae</taxon>
        <taxon>Guyparkeria</taxon>
    </lineage>
</organism>
<name>A0ABZ0YXR2_9GAMM</name>